<dbReference type="AlphaFoldDB" id="E9H2J1"/>
<dbReference type="Proteomes" id="UP000000305">
    <property type="component" value="Unassembled WGS sequence"/>
</dbReference>
<reference evidence="1 2" key="1">
    <citation type="journal article" date="2011" name="Science">
        <title>The ecoresponsive genome of Daphnia pulex.</title>
        <authorList>
            <person name="Colbourne J.K."/>
            <person name="Pfrender M.E."/>
            <person name="Gilbert D."/>
            <person name="Thomas W.K."/>
            <person name="Tucker A."/>
            <person name="Oakley T.H."/>
            <person name="Tokishita S."/>
            <person name="Aerts A."/>
            <person name="Arnold G.J."/>
            <person name="Basu M.K."/>
            <person name="Bauer D.J."/>
            <person name="Caceres C.E."/>
            <person name="Carmel L."/>
            <person name="Casola C."/>
            <person name="Choi J.H."/>
            <person name="Detter J.C."/>
            <person name="Dong Q."/>
            <person name="Dusheyko S."/>
            <person name="Eads B.D."/>
            <person name="Frohlich T."/>
            <person name="Geiler-Samerotte K.A."/>
            <person name="Gerlach D."/>
            <person name="Hatcher P."/>
            <person name="Jogdeo S."/>
            <person name="Krijgsveld J."/>
            <person name="Kriventseva E.V."/>
            <person name="Kultz D."/>
            <person name="Laforsch C."/>
            <person name="Lindquist E."/>
            <person name="Lopez J."/>
            <person name="Manak J.R."/>
            <person name="Muller J."/>
            <person name="Pangilinan J."/>
            <person name="Patwardhan R.P."/>
            <person name="Pitluck S."/>
            <person name="Pritham E.J."/>
            <person name="Rechtsteiner A."/>
            <person name="Rho M."/>
            <person name="Rogozin I.B."/>
            <person name="Sakarya O."/>
            <person name="Salamov A."/>
            <person name="Schaack S."/>
            <person name="Shapiro H."/>
            <person name="Shiga Y."/>
            <person name="Skalitzky C."/>
            <person name="Smith Z."/>
            <person name="Souvorov A."/>
            <person name="Sung W."/>
            <person name="Tang Z."/>
            <person name="Tsuchiya D."/>
            <person name="Tu H."/>
            <person name="Vos H."/>
            <person name="Wang M."/>
            <person name="Wolf Y.I."/>
            <person name="Yamagata H."/>
            <person name="Yamada T."/>
            <person name="Ye Y."/>
            <person name="Shaw J.R."/>
            <person name="Andrews J."/>
            <person name="Crease T.J."/>
            <person name="Tang H."/>
            <person name="Lucas S.M."/>
            <person name="Robertson H.M."/>
            <person name="Bork P."/>
            <person name="Koonin E.V."/>
            <person name="Zdobnov E.M."/>
            <person name="Grigoriev I.V."/>
            <person name="Lynch M."/>
            <person name="Boore J.L."/>
        </authorList>
    </citation>
    <scope>NUCLEOTIDE SEQUENCE [LARGE SCALE GENOMIC DNA]</scope>
</reference>
<keyword evidence="2" id="KW-1185">Reference proteome</keyword>
<protein>
    <submittedName>
        <fullName evidence="1">Uncharacterized protein</fullName>
    </submittedName>
</protein>
<sequence length="203" mass="23621">MKRTKAKSFTREQLWVEANELAKEWANTLTNLPIPAFQGQLNAMKHLIECAKNNTTINFNEKIIPTEEKETTNLVNEPFMPIAIPNSTACETHEQLALNKEDDITKMAKELNSNQHNIDEQQQMETEVQQITEVVNELVVVPDVNKKNSERLKKLKQLKLVNIKRRQGKPRTTKKLDKYKYSPKPFLKKKSHEINRSINYIII</sequence>
<proteinExistence type="predicted"/>
<dbReference type="EMBL" id="GL732586">
    <property type="protein sequence ID" value="EFX74056.1"/>
    <property type="molecule type" value="Genomic_DNA"/>
</dbReference>
<evidence type="ECO:0000313" key="2">
    <source>
        <dbReference type="Proteomes" id="UP000000305"/>
    </source>
</evidence>
<name>E9H2J1_DAPPU</name>
<accession>E9H2J1</accession>
<organism evidence="1 2">
    <name type="scientific">Daphnia pulex</name>
    <name type="common">Water flea</name>
    <dbReference type="NCBI Taxonomy" id="6669"/>
    <lineage>
        <taxon>Eukaryota</taxon>
        <taxon>Metazoa</taxon>
        <taxon>Ecdysozoa</taxon>
        <taxon>Arthropoda</taxon>
        <taxon>Crustacea</taxon>
        <taxon>Branchiopoda</taxon>
        <taxon>Diplostraca</taxon>
        <taxon>Cladocera</taxon>
        <taxon>Anomopoda</taxon>
        <taxon>Daphniidae</taxon>
        <taxon>Daphnia</taxon>
    </lineage>
</organism>
<dbReference type="KEGG" id="dpx:DAPPUDRAFT_324716"/>
<dbReference type="InParanoid" id="E9H2J1"/>
<evidence type="ECO:0000313" key="1">
    <source>
        <dbReference type="EMBL" id="EFX74056.1"/>
    </source>
</evidence>
<gene>
    <name evidence="1" type="ORF">DAPPUDRAFT_324716</name>
</gene>
<dbReference type="OrthoDB" id="10408939at2759"/>
<dbReference type="HOGENOM" id="CLU_1350125_0_0_1"/>